<accession>M5RMV4</accession>
<organism evidence="1 2">
    <name type="scientific">Rhodopirellula maiorica SM1</name>
    <dbReference type="NCBI Taxonomy" id="1265738"/>
    <lineage>
        <taxon>Bacteria</taxon>
        <taxon>Pseudomonadati</taxon>
        <taxon>Planctomycetota</taxon>
        <taxon>Planctomycetia</taxon>
        <taxon>Pirellulales</taxon>
        <taxon>Pirellulaceae</taxon>
        <taxon>Novipirellula</taxon>
    </lineage>
</organism>
<name>M5RMV4_9BACT</name>
<evidence type="ECO:0000313" key="1">
    <source>
        <dbReference type="EMBL" id="EMI20536.1"/>
    </source>
</evidence>
<reference evidence="1 2" key="1">
    <citation type="journal article" date="2013" name="Mar. Genomics">
        <title>Expression of sulfatases in Rhodopirellula baltica and the diversity of sulfatases in the genus Rhodopirellula.</title>
        <authorList>
            <person name="Wegner C.E."/>
            <person name="Richter-Heitmann T."/>
            <person name="Klindworth A."/>
            <person name="Klockow C."/>
            <person name="Richter M."/>
            <person name="Achstetter T."/>
            <person name="Glockner F.O."/>
            <person name="Harder J."/>
        </authorList>
    </citation>
    <scope>NUCLEOTIDE SEQUENCE [LARGE SCALE GENOMIC DNA]</scope>
    <source>
        <strain evidence="1 2">SM1</strain>
    </source>
</reference>
<keyword evidence="2" id="KW-1185">Reference proteome</keyword>
<gene>
    <name evidence="1" type="ORF">RMSM_02568</name>
</gene>
<evidence type="ECO:0000313" key="2">
    <source>
        <dbReference type="Proteomes" id="UP000011991"/>
    </source>
</evidence>
<dbReference type="Proteomes" id="UP000011991">
    <property type="component" value="Unassembled WGS sequence"/>
</dbReference>
<comment type="caution">
    <text evidence="1">The sequence shown here is derived from an EMBL/GenBank/DDBJ whole genome shotgun (WGS) entry which is preliminary data.</text>
</comment>
<protein>
    <submittedName>
        <fullName evidence="1">Uncharacterized protein</fullName>
    </submittedName>
</protein>
<dbReference type="AlphaFoldDB" id="M5RMV4"/>
<dbReference type="EMBL" id="ANOG01000361">
    <property type="protein sequence ID" value="EMI20536.1"/>
    <property type="molecule type" value="Genomic_DNA"/>
</dbReference>
<sequence length="258" mass="26716">MDSQLAAIVEDTGTTLPNTLATIAGYIDTEIAAIKAVTDQFVFSSPGMVDVKVVSGGMTASGVRSAIGMVSANLDSQIGTLLTASSFAAALPSNFGDLAIEAVTGKVAAETESEFDYDEMADAVATRILPSANNFAGNGSTNISDTIRIKQRDDYTASIGRAFEWSITNSAVDYTAASVVVGAAGGGTEPDSPVLVGSLSLQNKAVGSCTVRLEFSSAQTNVPVDRYNFDAHLLIDGKRSTDIELQVVVEPKYADAPA</sequence>
<proteinExistence type="predicted"/>
<dbReference type="PATRIC" id="fig|1265738.3.peg.2583"/>